<comment type="caution">
    <text evidence="1">The sequence shown here is derived from an EMBL/GenBank/DDBJ whole genome shotgun (WGS) entry which is preliminary data.</text>
</comment>
<evidence type="ECO:0000313" key="2">
    <source>
        <dbReference type="Proteomes" id="UP001056120"/>
    </source>
</evidence>
<reference evidence="2" key="1">
    <citation type="journal article" date="2022" name="Mol. Ecol. Resour.">
        <title>The genomes of chicory, endive, great burdock and yacon provide insights into Asteraceae palaeo-polyploidization history and plant inulin production.</title>
        <authorList>
            <person name="Fan W."/>
            <person name="Wang S."/>
            <person name="Wang H."/>
            <person name="Wang A."/>
            <person name="Jiang F."/>
            <person name="Liu H."/>
            <person name="Zhao H."/>
            <person name="Xu D."/>
            <person name="Zhang Y."/>
        </authorList>
    </citation>
    <scope>NUCLEOTIDE SEQUENCE [LARGE SCALE GENOMIC DNA]</scope>
    <source>
        <strain evidence="2">cv. Yunnan</strain>
    </source>
</reference>
<sequence>MLLNVCVLFFVSFSYKVAILPLYISAISLIVFAVSTGDMNNNVVFNGIGDIHPYVKKGVWVRSNAKWYQCEDENSMKHQIHVFVV</sequence>
<protein>
    <submittedName>
        <fullName evidence="1">Uncharacterized protein</fullName>
    </submittedName>
</protein>
<gene>
    <name evidence="1" type="ORF">L1987_71878</name>
</gene>
<organism evidence="1 2">
    <name type="scientific">Smallanthus sonchifolius</name>
    <dbReference type="NCBI Taxonomy" id="185202"/>
    <lineage>
        <taxon>Eukaryota</taxon>
        <taxon>Viridiplantae</taxon>
        <taxon>Streptophyta</taxon>
        <taxon>Embryophyta</taxon>
        <taxon>Tracheophyta</taxon>
        <taxon>Spermatophyta</taxon>
        <taxon>Magnoliopsida</taxon>
        <taxon>eudicotyledons</taxon>
        <taxon>Gunneridae</taxon>
        <taxon>Pentapetalae</taxon>
        <taxon>asterids</taxon>
        <taxon>campanulids</taxon>
        <taxon>Asterales</taxon>
        <taxon>Asteraceae</taxon>
        <taxon>Asteroideae</taxon>
        <taxon>Heliantheae alliance</taxon>
        <taxon>Millerieae</taxon>
        <taxon>Smallanthus</taxon>
    </lineage>
</organism>
<evidence type="ECO:0000313" key="1">
    <source>
        <dbReference type="EMBL" id="KAI3713303.1"/>
    </source>
</evidence>
<accession>A0ACB9AUB1</accession>
<reference evidence="1 2" key="2">
    <citation type="journal article" date="2022" name="Mol. Ecol. Resour.">
        <title>The genomes of chicory, endive, great burdock and yacon provide insights into Asteraceae paleo-polyploidization history and plant inulin production.</title>
        <authorList>
            <person name="Fan W."/>
            <person name="Wang S."/>
            <person name="Wang H."/>
            <person name="Wang A."/>
            <person name="Jiang F."/>
            <person name="Liu H."/>
            <person name="Zhao H."/>
            <person name="Xu D."/>
            <person name="Zhang Y."/>
        </authorList>
    </citation>
    <scope>NUCLEOTIDE SEQUENCE [LARGE SCALE GENOMIC DNA]</scope>
    <source>
        <strain evidence="2">cv. Yunnan</strain>
        <tissue evidence="1">Leaves</tissue>
    </source>
</reference>
<name>A0ACB9AUB1_9ASTR</name>
<keyword evidence="2" id="KW-1185">Reference proteome</keyword>
<proteinExistence type="predicted"/>
<dbReference type="Proteomes" id="UP001056120">
    <property type="component" value="Linkage Group LG24"/>
</dbReference>
<dbReference type="EMBL" id="CM042041">
    <property type="protein sequence ID" value="KAI3713303.1"/>
    <property type="molecule type" value="Genomic_DNA"/>
</dbReference>